<name>A0ABW2F7X8_9BACL</name>
<dbReference type="Pfam" id="PF00044">
    <property type="entry name" value="Gp_dh_N"/>
    <property type="match status" value="1"/>
</dbReference>
<accession>A0ABW2F7X8</accession>
<dbReference type="PANTHER" id="PTHR43148">
    <property type="entry name" value="GLYCERALDEHYDE-3-PHOSPHATE DEHYDROGENASE 2"/>
    <property type="match status" value="1"/>
</dbReference>
<dbReference type="CDD" id="cd18126">
    <property type="entry name" value="GAPDH_I_C"/>
    <property type="match status" value="1"/>
</dbReference>
<dbReference type="InterPro" id="IPR036291">
    <property type="entry name" value="NAD(P)-bd_dom_sf"/>
</dbReference>
<dbReference type="EC" id="1.2.1.-" evidence="4"/>
<dbReference type="CDD" id="cd05214">
    <property type="entry name" value="GAPDH_I_N"/>
    <property type="match status" value="1"/>
</dbReference>
<dbReference type="InterPro" id="IPR020829">
    <property type="entry name" value="GlycerAld_3-P_DH_cat"/>
</dbReference>
<proteinExistence type="inferred from homology"/>
<evidence type="ECO:0000256" key="1">
    <source>
        <dbReference type="ARBA" id="ARBA00007406"/>
    </source>
</evidence>
<dbReference type="Gene3D" id="3.40.50.720">
    <property type="entry name" value="NAD(P)-binding Rossmann-like Domain"/>
    <property type="match status" value="1"/>
</dbReference>
<dbReference type="InterPro" id="IPR020828">
    <property type="entry name" value="GlycerAld_3-P_DH_NAD(P)-bd"/>
</dbReference>
<gene>
    <name evidence="6" type="primary">gap</name>
    <name evidence="6" type="ORF">ACFQMJ_07155</name>
</gene>
<dbReference type="RefSeq" id="WP_378045434.1">
    <property type="nucleotide sequence ID" value="NZ_JBHMDN010000007.1"/>
</dbReference>
<reference evidence="7" key="1">
    <citation type="journal article" date="2019" name="Int. J. Syst. Evol. Microbiol.">
        <title>The Global Catalogue of Microorganisms (GCM) 10K type strain sequencing project: providing services to taxonomists for standard genome sequencing and annotation.</title>
        <authorList>
            <consortium name="The Broad Institute Genomics Platform"/>
            <consortium name="The Broad Institute Genome Sequencing Center for Infectious Disease"/>
            <person name="Wu L."/>
            <person name="Ma J."/>
        </authorList>
    </citation>
    <scope>NUCLEOTIDE SEQUENCE [LARGE SCALE GENOMIC DNA]</scope>
    <source>
        <strain evidence="7">KCTC 12907</strain>
    </source>
</reference>
<dbReference type="PIRSF" id="PIRSF000149">
    <property type="entry name" value="GAP_DH"/>
    <property type="match status" value="1"/>
</dbReference>
<evidence type="ECO:0000259" key="5">
    <source>
        <dbReference type="SMART" id="SM00846"/>
    </source>
</evidence>
<comment type="similarity">
    <text evidence="1 3">Belongs to the glyceraldehyde-3-phosphate dehydrogenase family.</text>
</comment>
<sequence length="336" mass="35775">MAAVKVGINGFGRIGRNVFRAALNNPEVEIVAINDLTDVNTLAHLLKYDTTHGKLDGTVEVGEGALIVNGKTVKVFAERDPGNLPWSSVGVEIVVESTGIFTAKDKAELHLKGGAKKVIISAPATNEDITIVMGVNQDKYDAASHTIISNASCTTNCLAPFAKVLNDKFGIVKGMMNTIHSYTNDQQVLDLPHKDLRRARAAAENIIPSSTGAAKAVALVLPELKGKLNGMSMRVPTPNVSVTDLVAELKVNVTVEEVNAALKAASEGPLKGIMNYSEEPLVSSDYNGDPASSTIDALNTMVVEGNMVKVISWYDNEWGYSNRVVDLAAYIASKGL</sequence>
<evidence type="ECO:0000313" key="7">
    <source>
        <dbReference type="Proteomes" id="UP001596378"/>
    </source>
</evidence>
<keyword evidence="7" id="KW-1185">Reference proteome</keyword>
<dbReference type="SUPFAM" id="SSF55347">
    <property type="entry name" value="Glyceraldehyde-3-phosphate dehydrogenase-like, C-terminal domain"/>
    <property type="match status" value="1"/>
</dbReference>
<feature type="domain" description="Glyceraldehyde 3-phosphate dehydrogenase NAD(P) binding" evidence="5">
    <location>
        <begin position="4"/>
        <end position="153"/>
    </location>
</feature>
<dbReference type="Pfam" id="PF02800">
    <property type="entry name" value="Gp_dh_C"/>
    <property type="match status" value="1"/>
</dbReference>
<protein>
    <recommendedName>
        <fullName evidence="4">Glyceraldehyde-3-phosphate dehydrogenase</fullName>
        <ecNumber evidence="4">1.2.1.-</ecNumber>
    </recommendedName>
</protein>
<dbReference type="PROSITE" id="PS00071">
    <property type="entry name" value="GAPDH"/>
    <property type="match status" value="1"/>
</dbReference>
<organism evidence="6 7">
    <name type="scientific">Cohnella cellulosilytica</name>
    <dbReference type="NCBI Taxonomy" id="986710"/>
    <lineage>
        <taxon>Bacteria</taxon>
        <taxon>Bacillati</taxon>
        <taxon>Bacillota</taxon>
        <taxon>Bacilli</taxon>
        <taxon>Bacillales</taxon>
        <taxon>Paenibacillaceae</taxon>
        <taxon>Cohnella</taxon>
    </lineage>
</organism>
<evidence type="ECO:0000313" key="6">
    <source>
        <dbReference type="EMBL" id="MFC7148307.1"/>
    </source>
</evidence>
<dbReference type="Gene3D" id="3.30.360.10">
    <property type="entry name" value="Dihydrodipicolinate Reductase, domain 2"/>
    <property type="match status" value="1"/>
</dbReference>
<keyword evidence="2 4" id="KW-0560">Oxidoreductase</keyword>
<comment type="caution">
    <text evidence="6">The sequence shown here is derived from an EMBL/GenBank/DDBJ whole genome shotgun (WGS) entry which is preliminary data.</text>
</comment>
<evidence type="ECO:0000256" key="2">
    <source>
        <dbReference type="ARBA" id="ARBA00023002"/>
    </source>
</evidence>
<evidence type="ECO:0000256" key="4">
    <source>
        <dbReference type="RuleBase" id="RU361160"/>
    </source>
</evidence>
<dbReference type="SUPFAM" id="SSF51735">
    <property type="entry name" value="NAD(P)-binding Rossmann-fold domains"/>
    <property type="match status" value="1"/>
</dbReference>
<dbReference type="Proteomes" id="UP001596378">
    <property type="component" value="Unassembled WGS sequence"/>
</dbReference>
<dbReference type="NCBIfam" id="TIGR01534">
    <property type="entry name" value="GAPDH-I"/>
    <property type="match status" value="1"/>
</dbReference>
<dbReference type="InterPro" id="IPR006424">
    <property type="entry name" value="Glyceraldehyde-3-P_DH_1"/>
</dbReference>
<dbReference type="SMART" id="SM00846">
    <property type="entry name" value="Gp_dh_N"/>
    <property type="match status" value="1"/>
</dbReference>
<dbReference type="EMBL" id="JBHTAI010000004">
    <property type="protein sequence ID" value="MFC7148307.1"/>
    <property type="molecule type" value="Genomic_DNA"/>
</dbReference>
<evidence type="ECO:0000256" key="3">
    <source>
        <dbReference type="RuleBase" id="RU000397"/>
    </source>
</evidence>
<dbReference type="PRINTS" id="PR00078">
    <property type="entry name" value="G3PDHDRGNASE"/>
</dbReference>
<dbReference type="InterPro" id="IPR020831">
    <property type="entry name" value="GlycerAld/Erythrose_P_DH"/>
</dbReference>
<dbReference type="InterPro" id="IPR020830">
    <property type="entry name" value="GlycerAld_3-P_DH_AS"/>
</dbReference>